<dbReference type="PaxDb" id="3880-AES82708"/>
<reference evidence="2" key="3">
    <citation type="submission" date="2015-04" db="UniProtKB">
        <authorList>
            <consortium name="EnsemblPlants"/>
        </authorList>
    </citation>
    <scope>IDENTIFICATION</scope>
    <source>
        <strain evidence="2">cv. Jemalong A17</strain>
    </source>
</reference>
<dbReference type="EMBL" id="CM001223">
    <property type="protein sequence ID" value="AES82708.1"/>
    <property type="molecule type" value="Genomic_DNA"/>
</dbReference>
<sequence>MTIERFLGWFYAQPFLRFGRFFIVDSGNNDFVATTAIVDATHPYGLELTLPYLSPLLVREKLVIGANFASTGLYSSLRHEVSENNEKLREKYCKESSPYLALIEKTVRKSQETDLKALRYCFLRAWFADGKKSRRLQRVKVVK</sequence>
<reference evidence="1 3" key="2">
    <citation type="journal article" date="2014" name="BMC Genomics">
        <title>An improved genome release (version Mt4.0) for the model legume Medicago truncatula.</title>
        <authorList>
            <person name="Tang H."/>
            <person name="Krishnakumar V."/>
            <person name="Bidwell S."/>
            <person name="Rosen B."/>
            <person name="Chan A."/>
            <person name="Zhou S."/>
            <person name="Gentzbittel L."/>
            <person name="Childs K.L."/>
            <person name="Yandell M."/>
            <person name="Gundlach H."/>
            <person name="Mayer K.F."/>
            <person name="Schwartz D.C."/>
            <person name="Town C.D."/>
        </authorList>
    </citation>
    <scope>GENOME REANNOTATION</scope>
    <source>
        <strain evidence="2 3">cv. Jemalong A17</strain>
    </source>
</reference>
<evidence type="ECO:0000313" key="2">
    <source>
        <dbReference type="EnsemblPlants" id="AES82708"/>
    </source>
</evidence>
<dbReference type="HOGENOM" id="CLU_1809101_0_0_1"/>
<reference evidence="1 3" key="1">
    <citation type="journal article" date="2011" name="Nature">
        <title>The Medicago genome provides insight into the evolution of rhizobial symbioses.</title>
        <authorList>
            <person name="Young N.D."/>
            <person name="Debelle F."/>
            <person name="Oldroyd G.E."/>
            <person name="Geurts R."/>
            <person name="Cannon S.B."/>
            <person name="Udvardi M.K."/>
            <person name="Benedito V.A."/>
            <person name="Mayer K.F."/>
            <person name="Gouzy J."/>
            <person name="Schoof H."/>
            <person name="Van de Peer Y."/>
            <person name="Proost S."/>
            <person name="Cook D.R."/>
            <person name="Meyers B.C."/>
            <person name="Spannagl M."/>
            <person name="Cheung F."/>
            <person name="De Mita S."/>
            <person name="Krishnakumar V."/>
            <person name="Gundlach H."/>
            <person name="Zhou S."/>
            <person name="Mudge J."/>
            <person name="Bharti A.K."/>
            <person name="Murray J.D."/>
            <person name="Naoumkina M.A."/>
            <person name="Rosen B."/>
            <person name="Silverstein K.A."/>
            <person name="Tang H."/>
            <person name="Rombauts S."/>
            <person name="Zhao P.X."/>
            <person name="Zhou P."/>
            <person name="Barbe V."/>
            <person name="Bardou P."/>
            <person name="Bechner M."/>
            <person name="Bellec A."/>
            <person name="Berger A."/>
            <person name="Berges H."/>
            <person name="Bidwell S."/>
            <person name="Bisseling T."/>
            <person name="Choisne N."/>
            <person name="Couloux A."/>
            <person name="Denny R."/>
            <person name="Deshpande S."/>
            <person name="Dai X."/>
            <person name="Doyle J.J."/>
            <person name="Dudez A.M."/>
            <person name="Farmer A.D."/>
            <person name="Fouteau S."/>
            <person name="Franken C."/>
            <person name="Gibelin C."/>
            <person name="Gish J."/>
            <person name="Goldstein S."/>
            <person name="Gonzalez A.J."/>
            <person name="Green P.J."/>
            <person name="Hallab A."/>
            <person name="Hartog M."/>
            <person name="Hua A."/>
            <person name="Humphray S.J."/>
            <person name="Jeong D.H."/>
            <person name="Jing Y."/>
            <person name="Jocker A."/>
            <person name="Kenton S.M."/>
            <person name="Kim D.J."/>
            <person name="Klee K."/>
            <person name="Lai H."/>
            <person name="Lang C."/>
            <person name="Lin S."/>
            <person name="Macmil S.L."/>
            <person name="Magdelenat G."/>
            <person name="Matthews L."/>
            <person name="McCorrison J."/>
            <person name="Monaghan E.L."/>
            <person name="Mun J.H."/>
            <person name="Najar F.Z."/>
            <person name="Nicholson C."/>
            <person name="Noirot C."/>
            <person name="O'Bleness M."/>
            <person name="Paule C.R."/>
            <person name="Poulain J."/>
            <person name="Prion F."/>
            <person name="Qin B."/>
            <person name="Qu C."/>
            <person name="Retzel E.F."/>
            <person name="Riddle C."/>
            <person name="Sallet E."/>
            <person name="Samain S."/>
            <person name="Samson N."/>
            <person name="Sanders I."/>
            <person name="Saurat O."/>
            <person name="Scarpelli C."/>
            <person name="Schiex T."/>
            <person name="Segurens B."/>
            <person name="Severin A.J."/>
            <person name="Sherrier D.J."/>
            <person name="Shi R."/>
            <person name="Sims S."/>
            <person name="Singer S.R."/>
            <person name="Sinharoy S."/>
            <person name="Sterck L."/>
            <person name="Viollet A."/>
            <person name="Wang B.B."/>
            <person name="Wang K."/>
            <person name="Wang M."/>
            <person name="Wang X."/>
            <person name="Warfsmann J."/>
            <person name="Weissenbach J."/>
            <person name="White D.D."/>
            <person name="White J.D."/>
            <person name="Wiley G.B."/>
            <person name="Wincker P."/>
            <person name="Xing Y."/>
            <person name="Yang L."/>
            <person name="Yao Z."/>
            <person name="Ying F."/>
            <person name="Zhai J."/>
            <person name="Zhou L."/>
            <person name="Zuber A."/>
            <person name="Denarie J."/>
            <person name="Dixon R.A."/>
            <person name="May G.D."/>
            <person name="Schwartz D.C."/>
            <person name="Rogers J."/>
            <person name="Quetier F."/>
            <person name="Town C.D."/>
            <person name="Roe B.A."/>
        </authorList>
    </citation>
    <scope>NUCLEOTIDE SEQUENCE [LARGE SCALE GENOMIC DNA]</scope>
    <source>
        <strain evidence="1">A17</strain>
        <strain evidence="2 3">cv. Jemalong A17</strain>
    </source>
</reference>
<name>G7L2Y4_MEDTR</name>
<organism evidence="1 3">
    <name type="scientific">Medicago truncatula</name>
    <name type="common">Barrel medic</name>
    <name type="synonym">Medicago tribuloides</name>
    <dbReference type="NCBI Taxonomy" id="3880"/>
    <lineage>
        <taxon>Eukaryota</taxon>
        <taxon>Viridiplantae</taxon>
        <taxon>Streptophyta</taxon>
        <taxon>Embryophyta</taxon>
        <taxon>Tracheophyta</taxon>
        <taxon>Spermatophyta</taxon>
        <taxon>Magnoliopsida</taxon>
        <taxon>eudicotyledons</taxon>
        <taxon>Gunneridae</taxon>
        <taxon>Pentapetalae</taxon>
        <taxon>rosids</taxon>
        <taxon>fabids</taxon>
        <taxon>Fabales</taxon>
        <taxon>Fabaceae</taxon>
        <taxon>Papilionoideae</taxon>
        <taxon>50 kb inversion clade</taxon>
        <taxon>NPAAA clade</taxon>
        <taxon>Hologalegina</taxon>
        <taxon>IRL clade</taxon>
        <taxon>Trifolieae</taxon>
        <taxon>Medicago</taxon>
    </lineage>
</organism>
<dbReference type="AlphaFoldDB" id="G7L2Y4"/>
<protein>
    <submittedName>
        <fullName evidence="1 2">Uncharacterized protein</fullName>
    </submittedName>
</protein>
<keyword evidence="3" id="KW-1185">Reference proteome</keyword>
<dbReference type="Proteomes" id="UP000002051">
    <property type="component" value="Unassembled WGS sequence"/>
</dbReference>
<dbReference type="EnsemblPlants" id="AES82708">
    <property type="protein sequence ID" value="AES82708"/>
    <property type="gene ID" value="MTR_7g116480"/>
</dbReference>
<evidence type="ECO:0000313" key="1">
    <source>
        <dbReference type="EMBL" id="AES82708.1"/>
    </source>
</evidence>
<evidence type="ECO:0000313" key="3">
    <source>
        <dbReference type="Proteomes" id="UP000002051"/>
    </source>
</evidence>
<proteinExistence type="predicted"/>
<accession>G7L2Y4</accession>
<gene>
    <name evidence="1" type="ordered locus">MTR_7g116480</name>
</gene>